<protein>
    <submittedName>
        <fullName evidence="1">Uncharacterized protein</fullName>
    </submittedName>
</protein>
<keyword evidence="2" id="KW-1185">Reference proteome</keyword>
<comment type="caution">
    <text evidence="1">The sequence shown here is derived from an EMBL/GenBank/DDBJ whole genome shotgun (WGS) entry which is preliminary data.</text>
</comment>
<evidence type="ECO:0000313" key="2">
    <source>
        <dbReference type="Proteomes" id="UP000187283"/>
    </source>
</evidence>
<evidence type="ECO:0000313" key="1">
    <source>
        <dbReference type="EMBL" id="OMJ25009.1"/>
    </source>
</evidence>
<gene>
    <name evidence="1" type="ORF">AYI70_g1185</name>
</gene>
<proteinExistence type="predicted"/>
<dbReference type="Proteomes" id="UP000187283">
    <property type="component" value="Unassembled WGS sequence"/>
</dbReference>
<organism evidence="1 2">
    <name type="scientific">Smittium culicis</name>
    <dbReference type="NCBI Taxonomy" id="133412"/>
    <lineage>
        <taxon>Eukaryota</taxon>
        <taxon>Fungi</taxon>
        <taxon>Fungi incertae sedis</taxon>
        <taxon>Zoopagomycota</taxon>
        <taxon>Kickxellomycotina</taxon>
        <taxon>Harpellomycetes</taxon>
        <taxon>Harpellales</taxon>
        <taxon>Legeriomycetaceae</taxon>
        <taxon>Smittium</taxon>
    </lineage>
</organism>
<dbReference type="AlphaFoldDB" id="A0A1R1YDP8"/>
<accession>A0A1R1YDP8</accession>
<sequence>MITGTQAPVSHDKIKELTEILQQLPPEIESIIEPEDPYVSTRIPVTGLSAYLELTEAHPSIEEDLFQTPLTE</sequence>
<dbReference type="EMBL" id="LSSN01000240">
    <property type="protein sequence ID" value="OMJ25009.1"/>
    <property type="molecule type" value="Genomic_DNA"/>
</dbReference>
<reference evidence="1 2" key="1">
    <citation type="submission" date="2017-01" db="EMBL/GenBank/DDBJ databases">
        <authorList>
            <person name="Mah S.A."/>
            <person name="Swanson W.J."/>
            <person name="Moy G.W."/>
            <person name="Vacquier V.D."/>
        </authorList>
    </citation>
    <scope>NUCLEOTIDE SEQUENCE [LARGE SCALE GENOMIC DNA]</scope>
    <source>
        <strain evidence="1 2">GSMNP</strain>
    </source>
</reference>
<name>A0A1R1YDP8_9FUNG</name>